<dbReference type="Gene3D" id="3.40.50.1970">
    <property type="match status" value="1"/>
</dbReference>
<dbReference type="Pfam" id="PF25137">
    <property type="entry name" value="ADH_Fe_C"/>
    <property type="match status" value="1"/>
</dbReference>
<dbReference type="Gene3D" id="1.20.1090.10">
    <property type="entry name" value="Dehydroquinate synthase-like - alpha domain"/>
    <property type="match status" value="1"/>
</dbReference>
<dbReference type="InterPro" id="IPR018211">
    <property type="entry name" value="ADH_Fe_CS"/>
</dbReference>
<dbReference type="Proteomes" id="UP000235925">
    <property type="component" value="Unassembled WGS sequence"/>
</dbReference>
<dbReference type="AlphaFoldDB" id="A0A2N8RZH4"/>
<evidence type="ECO:0000313" key="6">
    <source>
        <dbReference type="EMBL" id="PNF79752.1"/>
    </source>
</evidence>
<evidence type="ECO:0000256" key="3">
    <source>
        <dbReference type="ARBA" id="ARBA00023002"/>
    </source>
</evidence>
<organism evidence="6 7">
    <name type="scientific">Stutzerimonas stutzeri</name>
    <name type="common">Pseudomonas stutzeri</name>
    <dbReference type="NCBI Taxonomy" id="316"/>
    <lineage>
        <taxon>Bacteria</taxon>
        <taxon>Pseudomonadati</taxon>
        <taxon>Pseudomonadota</taxon>
        <taxon>Gammaproteobacteria</taxon>
        <taxon>Pseudomonadales</taxon>
        <taxon>Pseudomonadaceae</taxon>
        <taxon>Stutzerimonas</taxon>
    </lineage>
</organism>
<dbReference type="FunFam" id="3.40.50.1970:FF:000003">
    <property type="entry name" value="Alcohol dehydrogenase, iron-containing"/>
    <property type="match status" value="1"/>
</dbReference>
<evidence type="ECO:0000259" key="4">
    <source>
        <dbReference type="Pfam" id="PF00465"/>
    </source>
</evidence>
<dbReference type="GO" id="GO:0004022">
    <property type="term" value="F:alcohol dehydrogenase (NAD+) activity"/>
    <property type="evidence" value="ECO:0007669"/>
    <property type="project" value="TreeGrafter"/>
</dbReference>
<dbReference type="InterPro" id="IPR056798">
    <property type="entry name" value="ADH_Fe_C"/>
</dbReference>
<feature type="domain" description="Fe-containing alcohol dehydrogenase-like C-terminal" evidence="5">
    <location>
        <begin position="187"/>
        <end position="296"/>
    </location>
</feature>
<proteinExistence type="inferred from homology"/>
<evidence type="ECO:0000259" key="5">
    <source>
        <dbReference type="Pfam" id="PF25137"/>
    </source>
</evidence>
<dbReference type="OrthoDB" id="9815791at2"/>
<dbReference type="GO" id="GO:0046872">
    <property type="term" value="F:metal ion binding"/>
    <property type="evidence" value="ECO:0007669"/>
    <property type="project" value="InterPro"/>
</dbReference>
<dbReference type="Pfam" id="PF00465">
    <property type="entry name" value="Fe-ADH"/>
    <property type="match status" value="1"/>
</dbReference>
<dbReference type="EMBL" id="POUN01000004">
    <property type="protein sequence ID" value="PNF79752.1"/>
    <property type="molecule type" value="Genomic_DNA"/>
</dbReference>
<evidence type="ECO:0000313" key="7">
    <source>
        <dbReference type="Proteomes" id="UP000235925"/>
    </source>
</evidence>
<dbReference type="InterPro" id="IPR039697">
    <property type="entry name" value="Alcohol_dehydrogenase_Fe"/>
</dbReference>
<protein>
    <submittedName>
        <fullName evidence="6">Alcohol dehydrogenase</fullName>
    </submittedName>
</protein>
<reference evidence="6 7" key="1">
    <citation type="submission" date="2018-01" db="EMBL/GenBank/DDBJ databases">
        <title>Denitrification phenotypes of diverse strains of Pseudomonas stutzeri.</title>
        <authorList>
            <person name="Milligan D.A."/>
            <person name="Bergaust L."/>
            <person name="Bakken L.R."/>
            <person name="Frostegard A."/>
        </authorList>
    </citation>
    <scope>NUCLEOTIDE SEQUENCE [LARGE SCALE GENOMIC DNA]</scope>
    <source>
        <strain evidence="6 7">KC</strain>
    </source>
</reference>
<evidence type="ECO:0000256" key="2">
    <source>
        <dbReference type="ARBA" id="ARBA00007358"/>
    </source>
</evidence>
<dbReference type="PANTHER" id="PTHR11496">
    <property type="entry name" value="ALCOHOL DEHYDROGENASE"/>
    <property type="match status" value="1"/>
</dbReference>
<dbReference type="PANTHER" id="PTHR11496:SF83">
    <property type="entry name" value="HYDROXYACID-OXOACID TRANSHYDROGENASE, MITOCHONDRIAL"/>
    <property type="match status" value="1"/>
</dbReference>
<dbReference type="InterPro" id="IPR001670">
    <property type="entry name" value="ADH_Fe/GldA"/>
</dbReference>
<dbReference type="SUPFAM" id="SSF56796">
    <property type="entry name" value="Dehydroquinate synthase-like"/>
    <property type="match status" value="1"/>
</dbReference>
<name>A0A2N8RZH4_STUST</name>
<dbReference type="InterPro" id="IPR035873">
    <property type="entry name" value="PhpC"/>
</dbReference>
<dbReference type="GO" id="GO:0017000">
    <property type="term" value="P:antibiotic biosynthetic process"/>
    <property type="evidence" value="ECO:0007669"/>
    <property type="project" value="InterPro"/>
</dbReference>
<gene>
    <name evidence="6" type="ORF">CXK92_14025</name>
</gene>
<keyword evidence="3" id="KW-0560">Oxidoreductase</keyword>
<evidence type="ECO:0000256" key="1">
    <source>
        <dbReference type="ARBA" id="ARBA00001962"/>
    </source>
</evidence>
<comment type="cofactor">
    <cofactor evidence="1">
        <name>Fe cation</name>
        <dbReference type="ChEBI" id="CHEBI:24875"/>
    </cofactor>
</comment>
<comment type="similarity">
    <text evidence="2">Belongs to the iron-containing alcohol dehydrogenase family.</text>
</comment>
<dbReference type="RefSeq" id="WP_102825642.1">
    <property type="nucleotide sequence ID" value="NZ_CP139348.1"/>
</dbReference>
<dbReference type="CDD" id="cd08182">
    <property type="entry name" value="HEPD"/>
    <property type="match status" value="1"/>
</dbReference>
<sequence>MSNWFFHNPVKLNAGPGSLKQVPQWLGSGTWLLVTTNGFTCRGMTHKVQKLLPSINLVIYDKVTPNPELDDLEKVTSYYRAQGIQGILAIGGGSVLDAAKVLSVSLPSDLPSPLIQVLREKQPHLWNKKVPLIAVPTTSGTGAEVTPFATVWDRTQHKKHSIVGEMVIPDRAILDPELTLSLPEIETLYTGLDAISHAIESIWNINSNPISRGLALQALELAVNSLPHVLENPLDLKARGNMQVASLLAGLAISQTRTAIAHSMSYPLTIHYGVPHGLACSFTLPALIDHYLENNVACPEKDLLRRVQSVLNSFQLDAHIDNYLSRENIYSLRGEMYHPDRVGNYAGSISTKVFEKIIISATESRRRS</sequence>
<feature type="domain" description="Alcohol dehydrogenase iron-type/glycerol dehydrogenase GldA" evidence="4">
    <location>
        <begin position="9"/>
        <end position="176"/>
    </location>
</feature>
<accession>A0A2N8RZH4</accession>
<comment type="caution">
    <text evidence="6">The sequence shown here is derived from an EMBL/GenBank/DDBJ whole genome shotgun (WGS) entry which is preliminary data.</text>
</comment>
<dbReference type="PROSITE" id="PS00913">
    <property type="entry name" value="ADH_IRON_1"/>
    <property type="match status" value="1"/>
</dbReference>